<keyword evidence="6" id="KW-0479">Metal-binding</keyword>
<dbReference type="SUPFAM" id="SSF56112">
    <property type="entry name" value="Protein kinase-like (PK-like)"/>
    <property type="match status" value="1"/>
</dbReference>
<feature type="region of interest" description="Disordered" evidence="15">
    <location>
        <begin position="611"/>
        <end position="679"/>
    </location>
</feature>
<dbReference type="PANTHER" id="PTHR24346">
    <property type="entry name" value="MAP/MICROTUBULE AFFINITY-REGULATING KINASE"/>
    <property type="match status" value="1"/>
</dbReference>
<feature type="compositionally biased region" description="Basic and acidic residues" evidence="15">
    <location>
        <begin position="653"/>
        <end position="666"/>
    </location>
</feature>
<keyword evidence="4" id="KW-0723">Serine/threonine-protein kinase</keyword>
<evidence type="ECO:0000256" key="2">
    <source>
        <dbReference type="ARBA" id="ARBA00006234"/>
    </source>
</evidence>
<dbReference type="PROSITE" id="PS00107">
    <property type="entry name" value="PROTEIN_KINASE_ATP"/>
    <property type="match status" value="1"/>
</dbReference>
<comment type="similarity">
    <text evidence="2">Belongs to the protein kinase superfamily. CAMK Ser/Thr protein kinase family. SNF1 subfamily.</text>
</comment>
<keyword evidence="10" id="KW-0460">Magnesium</keyword>
<comment type="caution">
    <text evidence="17">The sequence shown here is derived from an EMBL/GenBank/DDBJ whole genome shotgun (WGS) entry which is preliminary data.</text>
</comment>
<dbReference type="Pfam" id="PF21115">
    <property type="entry name" value="UBA_BRSK"/>
    <property type="match status" value="1"/>
</dbReference>
<organism evidence="17 18">
    <name type="scientific">Pocillopora damicornis</name>
    <name type="common">Cauliflower coral</name>
    <name type="synonym">Millepora damicornis</name>
    <dbReference type="NCBI Taxonomy" id="46731"/>
    <lineage>
        <taxon>Eukaryota</taxon>
        <taxon>Metazoa</taxon>
        <taxon>Cnidaria</taxon>
        <taxon>Anthozoa</taxon>
        <taxon>Hexacorallia</taxon>
        <taxon>Scleractinia</taxon>
        <taxon>Astrocoeniina</taxon>
        <taxon>Pocilloporidae</taxon>
        <taxon>Pocillopora</taxon>
    </lineage>
</organism>
<evidence type="ECO:0000256" key="6">
    <source>
        <dbReference type="ARBA" id="ARBA00022723"/>
    </source>
</evidence>
<feature type="region of interest" description="Disordered" evidence="15">
    <location>
        <begin position="412"/>
        <end position="441"/>
    </location>
</feature>
<feature type="domain" description="Protein kinase" evidence="16">
    <location>
        <begin position="12"/>
        <end position="264"/>
    </location>
</feature>
<dbReference type="AlphaFoldDB" id="A0A3M6V257"/>
<dbReference type="InterPro" id="IPR017441">
    <property type="entry name" value="Protein_kinase_ATP_BS"/>
</dbReference>
<evidence type="ECO:0000256" key="7">
    <source>
        <dbReference type="ARBA" id="ARBA00022741"/>
    </source>
</evidence>
<proteinExistence type="inferred from homology"/>
<dbReference type="Pfam" id="PF00069">
    <property type="entry name" value="Pkinase"/>
    <property type="match status" value="1"/>
</dbReference>
<evidence type="ECO:0000256" key="15">
    <source>
        <dbReference type="SAM" id="MobiDB-lite"/>
    </source>
</evidence>
<feature type="binding site" evidence="14">
    <location>
        <position position="41"/>
    </location>
    <ligand>
        <name>ATP</name>
        <dbReference type="ChEBI" id="CHEBI:30616"/>
    </ligand>
</feature>
<keyword evidence="11" id="KW-0524">Neurogenesis</keyword>
<dbReference type="Proteomes" id="UP000275408">
    <property type="component" value="Unassembled WGS sequence"/>
</dbReference>
<evidence type="ECO:0000256" key="5">
    <source>
        <dbReference type="ARBA" id="ARBA00022679"/>
    </source>
</evidence>
<dbReference type="FunFam" id="1.10.510.10:FF:000064">
    <property type="entry name" value="BR serine/threonine-protein kinase 2"/>
    <property type="match status" value="1"/>
</dbReference>
<dbReference type="EMBL" id="RCHS01000246">
    <property type="protein sequence ID" value="RMX60026.1"/>
    <property type="molecule type" value="Genomic_DNA"/>
</dbReference>
<dbReference type="InterPro" id="IPR011009">
    <property type="entry name" value="Kinase-like_dom_sf"/>
</dbReference>
<dbReference type="CDD" id="cd14081">
    <property type="entry name" value="STKc_BRSK1_2"/>
    <property type="match status" value="1"/>
</dbReference>
<evidence type="ECO:0000313" key="17">
    <source>
        <dbReference type="EMBL" id="RMX60026.1"/>
    </source>
</evidence>
<sequence>MAGFEIRSVGPYILEGTLGRGQTGLVKLGINCVTKKKVAVKIIDRTKLSEQVLSKVEREIAIMKLIDHPHVLGLYDVYESKKHLFLVLEHVSGGELFDHLVKRGRLPLGEARRFFAQMISAVDFCHKHCVCHRDLKPENLLLDKKMNIKVADFGMASLQVGDNAMLETSCGSPHYACPEVIRGEKYDGRKADVWSCGVILYALLVGALPFDDENLRNLLEKVKRGHFSIPVFIPTDVQDMIRGMINVDPAKRLTMEDVKKHSFLNSFKDELPLEPHVVDIVKTEVIQSKDEIDPDVVHSMSSLGCFKNRERLLRNLLKQEKTIEKVIYFMLLERKERSPTHEDSAVATIKNFKEILEDAPRKRVDSCGSPRLQRPRKTSLTASPPVTPRTRAETYSGVVSPLVQVSPRHQPYTVHQQESPLSTPPESPTHHATTPPGSPWRTRLATFKNAIVSSPRFHRKKLSNCVENSPVSASPDSSPDIVKRSWFGHLVLGHHNSHSKHEPFFIVTREKPFSTVKADVVHAFLSVSHLTHSVLSQNGFKAEYKKPGGKTMFNKAVRISVNISPTDQSRADKSSVHTVSIVLESGPVHRFKKLCEKLQLILLSNARRSTSNCRAEEENADEKSLSDDKRSCSENSKLHLAQLSDTESEGELLEGKDRPRKNENTLKKTVNGGNSEKLV</sequence>
<dbReference type="EC" id="2.7.11.1" evidence="3"/>
<dbReference type="InterPro" id="IPR008271">
    <property type="entry name" value="Ser/Thr_kinase_AS"/>
</dbReference>
<comment type="catalytic activity">
    <reaction evidence="13">
        <text>L-seryl-[protein] + ATP = O-phospho-L-seryl-[protein] + ADP + H(+)</text>
        <dbReference type="Rhea" id="RHEA:17989"/>
        <dbReference type="Rhea" id="RHEA-COMP:9863"/>
        <dbReference type="Rhea" id="RHEA-COMP:11604"/>
        <dbReference type="ChEBI" id="CHEBI:15378"/>
        <dbReference type="ChEBI" id="CHEBI:29999"/>
        <dbReference type="ChEBI" id="CHEBI:30616"/>
        <dbReference type="ChEBI" id="CHEBI:83421"/>
        <dbReference type="ChEBI" id="CHEBI:456216"/>
        <dbReference type="EC" id="2.7.11.1"/>
    </reaction>
</comment>
<comment type="cofactor">
    <cofactor evidence="1">
        <name>Mg(2+)</name>
        <dbReference type="ChEBI" id="CHEBI:18420"/>
    </cofactor>
</comment>
<dbReference type="SMART" id="SM00220">
    <property type="entry name" value="S_TKc"/>
    <property type="match status" value="1"/>
</dbReference>
<accession>A0A3M6V257</accession>
<evidence type="ECO:0000256" key="11">
    <source>
        <dbReference type="ARBA" id="ARBA00022902"/>
    </source>
</evidence>
<dbReference type="GO" id="GO:0005737">
    <property type="term" value="C:cytoplasm"/>
    <property type="evidence" value="ECO:0007669"/>
    <property type="project" value="TreeGrafter"/>
</dbReference>
<evidence type="ECO:0000256" key="10">
    <source>
        <dbReference type="ARBA" id="ARBA00022842"/>
    </source>
</evidence>
<evidence type="ECO:0000256" key="9">
    <source>
        <dbReference type="ARBA" id="ARBA00022840"/>
    </source>
</evidence>
<keyword evidence="5" id="KW-0808">Transferase</keyword>
<feature type="region of interest" description="Disordered" evidence="15">
    <location>
        <begin position="363"/>
        <end position="393"/>
    </location>
</feature>
<dbReference type="PANTHER" id="PTHR24346:SF36">
    <property type="entry name" value="SERINE_THREONINE-PROTEIN KINASE BRSK1 ISOFORM X1-RELATED"/>
    <property type="match status" value="1"/>
</dbReference>
<gene>
    <name evidence="17" type="ORF">pdam_00020387</name>
</gene>
<dbReference type="PROSITE" id="PS50011">
    <property type="entry name" value="PROTEIN_KINASE_DOM"/>
    <property type="match status" value="1"/>
</dbReference>
<evidence type="ECO:0000256" key="12">
    <source>
        <dbReference type="ARBA" id="ARBA00047899"/>
    </source>
</evidence>
<evidence type="ECO:0000256" key="3">
    <source>
        <dbReference type="ARBA" id="ARBA00012513"/>
    </source>
</evidence>
<evidence type="ECO:0000259" key="16">
    <source>
        <dbReference type="PROSITE" id="PS50011"/>
    </source>
</evidence>
<evidence type="ECO:0000256" key="8">
    <source>
        <dbReference type="ARBA" id="ARBA00022777"/>
    </source>
</evidence>
<evidence type="ECO:0000256" key="14">
    <source>
        <dbReference type="PROSITE-ProRule" id="PRU10141"/>
    </source>
</evidence>
<dbReference type="GO" id="GO:0035556">
    <property type="term" value="P:intracellular signal transduction"/>
    <property type="evidence" value="ECO:0007669"/>
    <property type="project" value="TreeGrafter"/>
</dbReference>
<dbReference type="Gene3D" id="1.10.510.10">
    <property type="entry name" value="Transferase(Phosphotransferase) domain 1"/>
    <property type="match status" value="1"/>
</dbReference>
<reference evidence="17 18" key="1">
    <citation type="journal article" date="2018" name="Sci. Rep.">
        <title>Comparative analysis of the Pocillopora damicornis genome highlights role of immune system in coral evolution.</title>
        <authorList>
            <person name="Cunning R."/>
            <person name="Bay R.A."/>
            <person name="Gillette P."/>
            <person name="Baker A.C."/>
            <person name="Traylor-Knowles N."/>
        </authorList>
    </citation>
    <scope>NUCLEOTIDE SEQUENCE [LARGE SCALE GENOMIC DNA]</scope>
    <source>
        <strain evidence="17">RSMAS</strain>
        <tissue evidence="17">Whole animal</tissue>
    </source>
</reference>
<dbReference type="GO" id="GO:0046872">
    <property type="term" value="F:metal ion binding"/>
    <property type="evidence" value="ECO:0007669"/>
    <property type="project" value="UniProtKB-KW"/>
</dbReference>
<dbReference type="CDD" id="cd14340">
    <property type="entry name" value="UBA_BRSK"/>
    <property type="match status" value="1"/>
</dbReference>
<dbReference type="PROSITE" id="PS00108">
    <property type="entry name" value="PROTEIN_KINASE_ST"/>
    <property type="match status" value="1"/>
</dbReference>
<dbReference type="FunFam" id="3.30.200.20:FF:000003">
    <property type="entry name" value="Non-specific serine/threonine protein kinase"/>
    <property type="match status" value="1"/>
</dbReference>
<dbReference type="InterPro" id="IPR000719">
    <property type="entry name" value="Prot_kinase_dom"/>
</dbReference>
<keyword evidence="7 14" id="KW-0547">Nucleotide-binding</keyword>
<name>A0A3M6V257_POCDA</name>
<dbReference type="InterPro" id="IPR048622">
    <property type="entry name" value="BRSK1_2-like_UBA"/>
</dbReference>
<feature type="compositionally biased region" description="Basic and acidic residues" evidence="15">
    <location>
        <begin position="614"/>
        <end position="632"/>
    </location>
</feature>
<dbReference type="GO" id="GO:0005524">
    <property type="term" value="F:ATP binding"/>
    <property type="evidence" value="ECO:0007669"/>
    <property type="project" value="UniProtKB-UniRule"/>
</dbReference>
<dbReference type="STRING" id="46731.A0A3M6V257"/>
<dbReference type="GO" id="GO:0004674">
    <property type="term" value="F:protein serine/threonine kinase activity"/>
    <property type="evidence" value="ECO:0007669"/>
    <property type="project" value="UniProtKB-KW"/>
</dbReference>
<protein>
    <recommendedName>
        <fullName evidence="3">non-specific serine/threonine protein kinase</fullName>
        <ecNumber evidence="3">2.7.11.1</ecNumber>
    </recommendedName>
</protein>
<evidence type="ECO:0000256" key="13">
    <source>
        <dbReference type="ARBA" id="ARBA00048679"/>
    </source>
</evidence>
<dbReference type="GO" id="GO:0007399">
    <property type="term" value="P:nervous system development"/>
    <property type="evidence" value="ECO:0007669"/>
    <property type="project" value="UniProtKB-KW"/>
</dbReference>
<evidence type="ECO:0000313" key="18">
    <source>
        <dbReference type="Proteomes" id="UP000275408"/>
    </source>
</evidence>
<keyword evidence="9 14" id="KW-0067">ATP-binding</keyword>
<dbReference type="OMA" id="QPMARCK"/>
<evidence type="ECO:0000256" key="4">
    <source>
        <dbReference type="ARBA" id="ARBA00022527"/>
    </source>
</evidence>
<evidence type="ECO:0000256" key="1">
    <source>
        <dbReference type="ARBA" id="ARBA00001946"/>
    </source>
</evidence>
<keyword evidence="8" id="KW-0418">Kinase</keyword>
<dbReference type="Pfam" id="PF21122">
    <property type="entry name" value="KA1_BRSK"/>
    <property type="match status" value="1"/>
</dbReference>
<dbReference type="OrthoDB" id="193931at2759"/>
<keyword evidence="18" id="KW-1185">Reference proteome</keyword>
<feature type="compositionally biased region" description="Polar residues" evidence="15">
    <location>
        <begin position="667"/>
        <end position="679"/>
    </location>
</feature>
<comment type="catalytic activity">
    <reaction evidence="12">
        <text>L-threonyl-[protein] + ATP = O-phospho-L-threonyl-[protein] + ADP + H(+)</text>
        <dbReference type="Rhea" id="RHEA:46608"/>
        <dbReference type="Rhea" id="RHEA-COMP:11060"/>
        <dbReference type="Rhea" id="RHEA-COMP:11605"/>
        <dbReference type="ChEBI" id="CHEBI:15378"/>
        <dbReference type="ChEBI" id="CHEBI:30013"/>
        <dbReference type="ChEBI" id="CHEBI:30616"/>
        <dbReference type="ChEBI" id="CHEBI:61977"/>
        <dbReference type="ChEBI" id="CHEBI:456216"/>
        <dbReference type="EC" id="2.7.11.1"/>
    </reaction>
</comment>